<dbReference type="Proteomes" id="UP000813215">
    <property type="component" value="Unassembled WGS sequence"/>
</dbReference>
<proteinExistence type="predicted"/>
<reference evidence="1" key="1">
    <citation type="submission" date="2021-05" db="EMBL/GenBank/DDBJ databases">
        <authorList>
            <person name="Pietrasiak N."/>
            <person name="Ward R."/>
            <person name="Stajich J.E."/>
            <person name="Kurbessoian T."/>
        </authorList>
    </citation>
    <scope>NUCLEOTIDE SEQUENCE</scope>
    <source>
        <strain evidence="1">HA4357-MV3</strain>
    </source>
</reference>
<dbReference type="CDD" id="cd21472">
    <property type="entry name" value="CylC-like"/>
    <property type="match status" value="1"/>
</dbReference>
<gene>
    <name evidence="1" type="ORF">KME28_18375</name>
</gene>
<evidence type="ECO:0000313" key="1">
    <source>
        <dbReference type="EMBL" id="MBW4433626.1"/>
    </source>
</evidence>
<sequence>MIDNIEESNTKKQPQTTSDIHVKKHLKLTEINYRRNRESNYTEKIIELDQNFNYNNHRDYYWSDPELSILYGTPLYEAASSSQKIALNHIFWVGGYNLTAASETNTILYNQITSSVFYNAGDYNTLCHELDVETSQERYHIHAFRTIGDMTEMTLLGKVICGNPLAGNESKVIQKGLGGRLSPGPLRQLFSFNWGSTPFLASQYYALRFTANMILKLTEHPRSQYFRLLENKGEFIPDPVAVSHYHFLDESFHTTTSHLIAQDLYKDFPKPTSYEKFMANLAIYMMQLTILNGLSAGAVASFSPDKVFVMPLVYKILRTPLFDMSSQEALCWIEKCFCHEHEGLHLNLKYHQHLFSSLCQFFDKLDYTWSINREMRVMAAGASISKTVQDNTKFFDKFSKSVACI</sequence>
<organism evidence="1 2">
    <name type="scientific">Pelatocladus maniniholoensis HA4357-MV3</name>
    <dbReference type="NCBI Taxonomy" id="1117104"/>
    <lineage>
        <taxon>Bacteria</taxon>
        <taxon>Bacillati</taxon>
        <taxon>Cyanobacteriota</taxon>
        <taxon>Cyanophyceae</taxon>
        <taxon>Nostocales</taxon>
        <taxon>Nostocaceae</taxon>
        <taxon>Pelatocladus</taxon>
    </lineage>
</organism>
<dbReference type="AlphaFoldDB" id="A0A9E3HBG0"/>
<name>A0A9E3HBG0_9NOST</name>
<reference evidence="1" key="2">
    <citation type="journal article" date="2022" name="Microbiol. Resour. Announc.">
        <title>Metagenome Sequencing to Explore Phylogenomics of Terrestrial Cyanobacteria.</title>
        <authorList>
            <person name="Ward R.D."/>
            <person name="Stajich J.E."/>
            <person name="Johansen J.R."/>
            <person name="Huntemann M."/>
            <person name="Clum A."/>
            <person name="Foster B."/>
            <person name="Foster B."/>
            <person name="Roux S."/>
            <person name="Palaniappan K."/>
            <person name="Varghese N."/>
            <person name="Mukherjee S."/>
            <person name="Reddy T.B.K."/>
            <person name="Daum C."/>
            <person name="Copeland A."/>
            <person name="Chen I.A."/>
            <person name="Ivanova N.N."/>
            <person name="Kyrpides N.C."/>
            <person name="Shapiro N."/>
            <person name="Eloe-Fadrosh E.A."/>
            <person name="Pietrasiak N."/>
        </authorList>
    </citation>
    <scope>NUCLEOTIDE SEQUENCE</scope>
    <source>
        <strain evidence="1">HA4357-MV3</strain>
    </source>
</reference>
<dbReference type="InterPro" id="IPR049717">
    <property type="entry name" value="CylC-like"/>
</dbReference>
<dbReference type="EMBL" id="JAHHHW010000108">
    <property type="protein sequence ID" value="MBW4433626.1"/>
    <property type="molecule type" value="Genomic_DNA"/>
</dbReference>
<accession>A0A9E3HBG0</accession>
<protein>
    <submittedName>
        <fullName evidence="1">Uncharacterized protein</fullName>
    </submittedName>
</protein>
<comment type="caution">
    <text evidence="1">The sequence shown here is derived from an EMBL/GenBank/DDBJ whole genome shotgun (WGS) entry which is preliminary data.</text>
</comment>
<evidence type="ECO:0000313" key="2">
    <source>
        <dbReference type="Proteomes" id="UP000813215"/>
    </source>
</evidence>